<accession>A0AAF3FIV6</accession>
<evidence type="ECO:0000313" key="2">
    <source>
        <dbReference type="WBParaSite" id="MBELARI_LOCUS6961"/>
    </source>
</evidence>
<protein>
    <submittedName>
        <fullName evidence="2">Uncharacterized protein</fullName>
    </submittedName>
</protein>
<dbReference type="Proteomes" id="UP000887575">
    <property type="component" value="Unassembled WGS sequence"/>
</dbReference>
<sequence>MDNAGFLLGQFPNDLDGVVTCEIPRLKEICDARYEPKQCRVILPDAKVLEIPPIENTDAKGLYLNGVDAIAWSYTYGQNGTGLEYTINSLGLYSDSDKVYLLDIVGSALQDLCERKIRIPVDQRDWGAWATFKRRKLYRFMKAQAAGFVTADRETFDFIIQSIMKTWETQRHDFKRFFCHHYLDGQYLLPEDLCIHPQLTNAKINKMQKYISALKSDLDLEFFQTKLKRAIEEMYNRKK</sequence>
<reference evidence="2" key="1">
    <citation type="submission" date="2024-02" db="UniProtKB">
        <authorList>
            <consortium name="WormBaseParasite"/>
        </authorList>
    </citation>
    <scope>IDENTIFICATION</scope>
</reference>
<evidence type="ECO:0000313" key="1">
    <source>
        <dbReference type="Proteomes" id="UP000887575"/>
    </source>
</evidence>
<proteinExistence type="predicted"/>
<name>A0AAF3FIV6_9BILA</name>
<organism evidence="1 2">
    <name type="scientific">Mesorhabditis belari</name>
    <dbReference type="NCBI Taxonomy" id="2138241"/>
    <lineage>
        <taxon>Eukaryota</taxon>
        <taxon>Metazoa</taxon>
        <taxon>Ecdysozoa</taxon>
        <taxon>Nematoda</taxon>
        <taxon>Chromadorea</taxon>
        <taxon>Rhabditida</taxon>
        <taxon>Rhabditina</taxon>
        <taxon>Rhabditomorpha</taxon>
        <taxon>Rhabditoidea</taxon>
        <taxon>Rhabditidae</taxon>
        <taxon>Mesorhabditinae</taxon>
        <taxon>Mesorhabditis</taxon>
    </lineage>
</organism>
<keyword evidence="1" id="KW-1185">Reference proteome</keyword>
<dbReference type="WBParaSite" id="MBELARI_LOCUS6961">
    <property type="protein sequence ID" value="MBELARI_LOCUS6961"/>
    <property type="gene ID" value="MBELARI_LOCUS6961"/>
</dbReference>
<dbReference type="AlphaFoldDB" id="A0AAF3FIV6"/>